<evidence type="ECO:0000259" key="16">
    <source>
        <dbReference type="PROSITE" id="PS50110"/>
    </source>
</evidence>
<dbReference type="SMART" id="SM00388">
    <property type="entry name" value="HisKA"/>
    <property type="match status" value="1"/>
</dbReference>
<dbReference type="GO" id="GO:0005524">
    <property type="term" value="F:ATP binding"/>
    <property type="evidence" value="ECO:0007669"/>
    <property type="project" value="UniProtKB-KW"/>
</dbReference>
<evidence type="ECO:0000256" key="11">
    <source>
        <dbReference type="ARBA" id="ARBA00023136"/>
    </source>
</evidence>
<dbReference type="CDD" id="cd00082">
    <property type="entry name" value="HisKA"/>
    <property type="match status" value="1"/>
</dbReference>
<dbReference type="PANTHER" id="PTHR45339:SF1">
    <property type="entry name" value="HYBRID SIGNAL TRANSDUCTION HISTIDINE KINASE J"/>
    <property type="match status" value="1"/>
</dbReference>
<dbReference type="Gene3D" id="1.10.287.130">
    <property type="match status" value="1"/>
</dbReference>
<dbReference type="InterPro" id="IPR003661">
    <property type="entry name" value="HisK_dim/P_dom"/>
</dbReference>
<dbReference type="InterPro" id="IPR036641">
    <property type="entry name" value="HPT_dom_sf"/>
</dbReference>
<protein>
    <recommendedName>
        <fullName evidence="3">histidine kinase</fullName>
        <ecNumber evidence="3">2.7.13.3</ecNumber>
    </recommendedName>
</protein>
<evidence type="ECO:0000313" key="19">
    <source>
        <dbReference type="Proteomes" id="UP000198615"/>
    </source>
</evidence>
<evidence type="ECO:0000256" key="8">
    <source>
        <dbReference type="ARBA" id="ARBA00022840"/>
    </source>
</evidence>
<reference evidence="18 19" key="1">
    <citation type="submission" date="2016-10" db="EMBL/GenBank/DDBJ databases">
        <authorList>
            <person name="Varghese N."/>
            <person name="Submissions S."/>
        </authorList>
    </citation>
    <scope>NUCLEOTIDE SEQUENCE [LARGE SCALE GENOMIC DNA]</scope>
    <source>
        <strain evidence="18 19">DSM 18839</strain>
    </source>
</reference>
<dbReference type="SUPFAM" id="SSF55874">
    <property type="entry name" value="ATPase domain of HSP90 chaperone/DNA topoisomerase II/histidine kinase"/>
    <property type="match status" value="1"/>
</dbReference>
<dbReference type="SUPFAM" id="SSF47384">
    <property type="entry name" value="Homodimeric domain of signal transducing histidine kinase"/>
    <property type="match status" value="1"/>
</dbReference>
<evidence type="ECO:0000313" key="18">
    <source>
        <dbReference type="EMBL" id="SDF40246.1"/>
    </source>
</evidence>
<evidence type="ECO:0000259" key="17">
    <source>
        <dbReference type="PROSITE" id="PS50894"/>
    </source>
</evidence>
<feature type="transmembrane region" description="Helical" evidence="14">
    <location>
        <begin position="24"/>
        <end position="44"/>
    </location>
</feature>
<dbReference type="Gene3D" id="3.30.565.10">
    <property type="entry name" value="Histidine kinase-like ATPase, C-terminal domain"/>
    <property type="match status" value="1"/>
</dbReference>
<evidence type="ECO:0000256" key="5">
    <source>
        <dbReference type="ARBA" id="ARBA00022553"/>
    </source>
</evidence>
<dbReference type="SUPFAM" id="SSF52172">
    <property type="entry name" value="CheY-like"/>
    <property type="match status" value="1"/>
</dbReference>
<gene>
    <name evidence="18" type="ORF">SAMN05660686_01179</name>
</gene>
<evidence type="ECO:0000256" key="6">
    <source>
        <dbReference type="ARBA" id="ARBA00022692"/>
    </source>
</evidence>
<dbReference type="PROSITE" id="PS50894">
    <property type="entry name" value="HPT"/>
    <property type="match status" value="1"/>
</dbReference>
<dbReference type="Pfam" id="PF01627">
    <property type="entry name" value="Hpt"/>
    <property type="match status" value="1"/>
</dbReference>
<evidence type="ECO:0000256" key="1">
    <source>
        <dbReference type="ARBA" id="ARBA00000085"/>
    </source>
</evidence>
<dbReference type="InterPro" id="IPR011006">
    <property type="entry name" value="CheY-like_superfamily"/>
</dbReference>
<dbReference type="CDD" id="cd17546">
    <property type="entry name" value="REC_hyHK_CKI1_RcsC-like"/>
    <property type="match status" value="1"/>
</dbReference>
<dbReference type="PANTHER" id="PTHR45339">
    <property type="entry name" value="HYBRID SIGNAL TRANSDUCTION HISTIDINE KINASE J"/>
    <property type="match status" value="1"/>
</dbReference>
<evidence type="ECO:0000256" key="2">
    <source>
        <dbReference type="ARBA" id="ARBA00004651"/>
    </source>
</evidence>
<keyword evidence="11 14" id="KW-0472">Membrane</keyword>
<dbReference type="Gene3D" id="1.20.120.160">
    <property type="entry name" value="HPT domain"/>
    <property type="match status" value="1"/>
</dbReference>
<feature type="transmembrane region" description="Helical" evidence="14">
    <location>
        <begin position="204"/>
        <end position="227"/>
    </location>
</feature>
<dbReference type="PROSITE" id="PS50110">
    <property type="entry name" value="RESPONSE_REGULATORY"/>
    <property type="match status" value="1"/>
</dbReference>
<feature type="modified residue" description="Phosphohistidine" evidence="12">
    <location>
        <position position="687"/>
    </location>
</feature>
<feature type="domain" description="HPt" evidence="17">
    <location>
        <begin position="648"/>
        <end position="738"/>
    </location>
</feature>
<evidence type="ECO:0000256" key="3">
    <source>
        <dbReference type="ARBA" id="ARBA00012438"/>
    </source>
</evidence>
<dbReference type="SMART" id="SM00448">
    <property type="entry name" value="REC"/>
    <property type="match status" value="1"/>
</dbReference>
<evidence type="ECO:0000256" key="13">
    <source>
        <dbReference type="PROSITE-ProRule" id="PRU00169"/>
    </source>
</evidence>
<evidence type="ECO:0000256" key="14">
    <source>
        <dbReference type="SAM" id="Phobius"/>
    </source>
</evidence>
<dbReference type="EMBL" id="FNBW01000003">
    <property type="protein sequence ID" value="SDF40246.1"/>
    <property type="molecule type" value="Genomic_DNA"/>
</dbReference>
<dbReference type="PROSITE" id="PS50109">
    <property type="entry name" value="HIS_KIN"/>
    <property type="match status" value="1"/>
</dbReference>
<dbReference type="SUPFAM" id="SSF47226">
    <property type="entry name" value="Histidine-containing phosphotransfer domain, HPT domain"/>
    <property type="match status" value="1"/>
</dbReference>
<keyword evidence="18" id="KW-0808">Transferase</keyword>
<dbReference type="Proteomes" id="UP000198615">
    <property type="component" value="Unassembled WGS sequence"/>
</dbReference>
<evidence type="ECO:0000259" key="15">
    <source>
        <dbReference type="PROSITE" id="PS50109"/>
    </source>
</evidence>
<dbReference type="InterPro" id="IPR008207">
    <property type="entry name" value="Sig_transdc_His_kin_Hpt_dom"/>
</dbReference>
<dbReference type="InterPro" id="IPR004358">
    <property type="entry name" value="Sig_transdc_His_kin-like_C"/>
</dbReference>
<keyword evidence="9 14" id="KW-1133">Transmembrane helix</keyword>
<keyword evidence="19" id="KW-1185">Reference proteome</keyword>
<keyword evidence="5 13" id="KW-0597">Phosphoprotein</keyword>
<dbReference type="GO" id="GO:0005886">
    <property type="term" value="C:plasma membrane"/>
    <property type="evidence" value="ECO:0007669"/>
    <property type="project" value="UniProtKB-SubCell"/>
</dbReference>
<dbReference type="EC" id="2.7.13.3" evidence="3"/>
<dbReference type="FunFam" id="3.30.565.10:FF:000010">
    <property type="entry name" value="Sensor histidine kinase RcsC"/>
    <property type="match status" value="1"/>
</dbReference>
<feature type="domain" description="Histidine kinase" evidence="15">
    <location>
        <begin position="261"/>
        <end position="480"/>
    </location>
</feature>
<dbReference type="Gene3D" id="3.40.50.2300">
    <property type="match status" value="1"/>
</dbReference>
<comment type="caution">
    <text evidence="18">The sequence shown here is derived from an EMBL/GenBank/DDBJ whole genome shotgun (WGS) entry which is preliminary data.</text>
</comment>
<keyword evidence="8" id="KW-0067">ATP-binding</keyword>
<accession>A0A8G2EUJ0</accession>
<evidence type="ECO:0000256" key="4">
    <source>
        <dbReference type="ARBA" id="ARBA00022475"/>
    </source>
</evidence>
<dbReference type="Pfam" id="PF02518">
    <property type="entry name" value="HATPase_c"/>
    <property type="match status" value="1"/>
</dbReference>
<organism evidence="18 19">
    <name type="scientific">Thalassobaculum litoreum DSM 18839</name>
    <dbReference type="NCBI Taxonomy" id="1123362"/>
    <lineage>
        <taxon>Bacteria</taxon>
        <taxon>Pseudomonadati</taxon>
        <taxon>Pseudomonadota</taxon>
        <taxon>Alphaproteobacteria</taxon>
        <taxon>Rhodospirillales</taxon>
        <taxon>Thalassobaculaceae</taxon>
        <taxon>Thalassobaculum</taxon>
    </lineage>
</organism>
<keyword evidence="4" id="KW-1003">Cell membrane</keyword>
<dbReference type="InterPro" id="IPR036890">
    <property type="entry name" value="HATPase_C_sf"/>
</dbReference>
<dbReference type="SMART" id="SM00387">
    <property type="entry name" value="HATPase_c"/>
    <property type="match status" value="1"/>
</dbReference>
<dbReference type="InterPro" id="IPR036097">
    <property type="entry name" value="HisK_dim/P_sf"/>
</dbReference>
<dbReference type="PRINTS" id="PR00344">
    <property type="entry name" value="BCTRLSENSOR"/>
</dbReference>
<proteinExistence type="predicted"/>
<evidence type="ECO:0000256" key="7">
    <source>
        <dbReference type="ARBA" id="ARBA00022741"/>
    </source>
</evidence>
<comment type="subcellular location">
    <subcellularLocation>
        <location evidence="2">Cell membrane</location>
        <topology evidence="2">Multi-pass membrane protein</topology>
    </subcellularLocation>
</comment>
<keyword evidence="7" id="KW-0547">Nucleotide-binding</keyword>
<evidence type="ECO:0000256" key="12">
    <source>
        <dbReference type="PROSITE-ProRule" id="PRU00110"/>
    </source>
</evidence>
<evidence type="ECO:0000256" key="10">
    <source>
        <dbReference type="ARBA" id="ARBA00023012"/>
    </source>
</evidence>
<comment type="catalytic activity">
    <reaction evidence="1">
        <text>ATP + protein L-histidine = ADP + protein N-phospho-L-histidine.</text>
        <dbReference type="EC" id="2.7.13.3"/>
    </reaction>
</comment>
<evidence type="ECO:0000256" key="9">
    <source>
        <dbReference type="ARBA" id="ARBA00022989"/>
    </source>
</evidence>
<dbReference type="Pfam" id="PF00072">
    <property type="entry name" value="Response_reg"/>
    <property type="match status" value="1"/>
</dbReference>
<dbReference type="InterPro" id="IPR003594">
    <property type="entry name" value="HATPase_dom"/>
</dbReference>
<keyword evidence="18" id="KW-0418">Kinase</keyword>
<dbReference type="Pfam" id="PF00512">
    <property type="entry name" value="HisKA"/>
    <property type="match status" value="1"/>
</dbReference>
<dbReference type="AlphaFoldDB" id="A0A8G2EUJ0"/>
<dbReference type="InterPro" id="IPR005467">
    <property type="entry name" value="His_kinase_dom"/>
</dbReference>
<feature type="domain" description="Response regulatory" evidence="16">
    <location>
        <begin position="500"/>
        <end position="617"/>
    </location>
</feature>
<keyword evidence="6 14" id="KW-0812">Transmembrane</keyword>
<sequence length="746" mass="78799">MPVPMKQNSADPAAVPFIGRHPGALAAIVVAILTITAILLVLAINRIQTTQLEADAIARGETWSSALISVLESVDQVFEGGQLSQKDRSTIALASRIGGLEKFIIFDAAGTAIAASDPTDLGSVNRSPYWVDSVLRGRVHATIEHQASGESGTVEPGMTRAVTQTVVAETYVPVFAGEETDRRVIGAFETYLDVTDSAHSYARIGFYASTAGIALIAAAAVIAVIFARRTLAYRLERETILAQARQSAESANRAKSSFLATVSHEIRTPMTGILATTELLEESGLNPEQKTMAGVVRRSATSLLSLLNQLLDQSKIEAGKLDIDPKPFVFASSMRAVIELFSSAASAKGLSLTVHIDDALPKAVIGDSARIEQILGNLLGNALKFTETGSITVSAVPEADRADWVRIEVSDTGIGISSGSANRLFHPFEQADRGTTRRFGGTGLGLTVSRQLAELMGGTLSVTSAPGQGSTFRLAIPLPATAIEDAGVEPSHRAPSAHLRVLVAEDDATLRWVIGRQLDRLGCATRVVEDGAAALAEWSGNPGVWDLIITDWHMPRLDGLGLVRALRESGRDHPPVIMLTASGMPEEIETARQAGVRQVLVKPVQLDGLAAALVAAERGSAAVAVMPPLADDGDDKTSVLDTSALEELSGGDREMVDHLLRDFARRLETDRHELAVADAATRHRMAHALRGAAAAVGAAGLAAACERLEHDDDAEAWTAFEQAANAVAIRLQTRLGAVADNGTNDG</sequence>
<dbReference type="InterPro" id="IPR001789">
    <property type="entry name" value="Sig_transdc_resp-reg_receiver"/>
</dbReference>
<feature type="modified residue" description="4-aspartylphosphate" evidence="13">
    <location>
        <position position="551"/>
    </location>
</feature>
<dbReference type="GO" id="GO:0000155">
    <property type="term" value="F:phosphorelay sensor kinase activity"/>
    <property type="evidence" value="ECO:0007669"/>
    <property type="project" value="InterPro"/>
</dbReference>
<dbReference type="CDD" id="cd16922">
    <property type="entry name" value="HATPase_EvgS-ArcB-TorS-like"/>
    <property type="match status" value="1"/>
</dbReference>
<name>A0A8G2EUJ0_9PROT</name>
<keyword evidence="10" id="KW-0902">Two-component regulatory system</keyword>